<keyword evidence="2" id="KW-1185">Reference proteome</keyword>
<evidence type="ECO:0000313" key="1">
    <source>
        <dbReference type="EMBL" id="MBK1834418.1"/>
    </source>
</evidence>
<evidence type="ECO:0008006" key="3">
    <source>
        <dbReference type="Google" id="ProtNLM"/>
    </source>
</evidence>
<gene>
    <name evidence="1" type="ORF">JIN78_10140</name>
</gene>
<dbReference type="RefSeq" id="WP_200391853.1">
    <property type="nucleotide sequence ID" value="NZ_JAENIO010000023.1"/>
</dbReference>
<protein>
    <recommendedName>
        <fullName evidence="3">Lipoprotein</fullName>
    </recommendedName>
</protein>
<comment type="caution">
    <text evidence="1">The sequence shown here is derived from an EMBL/GenBank/DDBJ whole genome shotgun (WGS) entry which is preliminary data.</text>
</comment>
<sequence>MSTRLFPIIVFSLLTLLSCSPSRESSSWKQTNEALMQNLRETDSLAAIRIPILRSPTLEKNWGPPTIETSPQGTYRLSYQHPEESFERLVIYGSPLPFPVLSSAPDEERDHLVDGELGIVTIPQSWRSTNIMDREIRWFTETTGGGADGDYFSTEGFPLTAPDGRTGHYRLVVESITDQAAPRFAQVGW</sequence>
<reference evidence="1" key="1">
    <citation type="submission" date="2021-01" db="EMBL/GenBank/DDBJ databases">
        <title>Modified the classification status of verrucomicrobia.</title>
        <authorList>
            <person name="Feng X."/>
        </authorList>
    </citation>
    <scope>NUCLEOTIDE SEQUENCE</scope>
    <source>
        <strain evidence="1">KCTC 12986</strain>
    </source>
</reference>
<name>A0A934RS28_9BACT</name>
<organism evidence="1 2">
    <name type="scientific">Roseibacillus ishigakijimensis</name>
    <dbReference type="NCBI Taxonomy" id="454146"/>
    <lineage>
        <taxon>Bacteria</taxon>
        <taxon>Pseudomonadati</taxon>
        <taxon>Verrucomicrobiota</taxon>
        <taxon>Verrucomicrobiia</taxon>
        <taxon>Verrucomicrobiales</taxon>
        <taxon>Verrucomicrobiaceae</taxon>
        <taxon>Roseibacillus</taxon>
    </lineage>
</organism>
<proteinExistence type="predicted"/>
<evidence type="ECO:0000313" key="2">
    <source>
        <dbReference type="Proteomes" id="UP000604083"/>
    </source>
</evidence>
<dbReference type="AlphaFoldDB" id="A0A934RS28"/>
<dbReference type="Proteomes" id="UP000604083">
    <property type="component" value="Unassembled WGS sequence"/>
</dbReference>
<dbReference type="PROSITE" id="PS51257">
    <property type="entry name" value="PROKAR_LIPOPROTEIN"/>
    <property type="match status" value="1"/>
</dbReference>
<accession>A0A934RS28</accession>
<dbReference type="EMBL" id="JAENIO010000023">
    <property type="protein sequence ID" value="MBK1834418.1"/>
    <property type="molecule type" value="Genomic_DNA"/>
</dbReference>